<dbReference type="RefSeq" id="WP_289502388.1">
    <property type="nucleotide sequence ID" value="NZ_CP116805.1"/>
</dbReference>
<dbReference type="AlphaFoldDB" id="A0AAE9XQ67"/>
<dbReference type="KEGG" id="gso:PH603_10150"/>
<evidence type="ECO:0000313" key="2">
    <source>
        <dbReference type="Proteomes" id="UP001217500"/>
    </source>
</evidence>
<proteinExistence type="predicted"/>
<sequence length="104" mass="11549">MAKYLKILLLFIFVTAPFLDIAFLDSQESVDHFSEAYHDIVKHEKVAPADLHCICHVIHHGAYICKTAALTIDETHFKTRRVANIAANGLNPRPGLQPPSATLS</sequence>
<keyword evidence="2" id="KW-1185">Reference proteome</keyword>
<dbReference type="Proteomes" id="UP001217500">
    <property type="component" value="Chromosome"/>
</dbReference>
<accession>A0AAE9XQ67</accession>
<dbReference type="EMBL" id="CP116805">
    <property type="protein sequence ID" value="WCL52900.1"/>
    <property type="molecule type" value="Genomic_DNA"/>
</dbReference>
<organism evidence="1 2">
    <name type="scientific">Gimibacter soli</name>
    <dbReference type="NCBI Taxonomy" id="3024400"/>
    <lineage>
        <taxon>Bacteria</taxon>
        <taxon>Pseudomonadati</taxon>
        <taxon>Pseudomonadota</taxon>
        <taxon>Alphaproteobacteria</taxon>
        <taxon>Kordiimonadales</taxon>
        <taxon>Temperatibacteraceae</taxon>
        <taxon>Gimibacter</taxon>
    </lineage>
</organism>
<gene>
    <name evidence="1" type="ORF">PH603_10150</name>
</gene>
<protein>
    <submittedName>
        <fullName evidence="1">Uncharacterized protein</fullName>
    </submittedName>
</protein>
<evidence type="ECO:0000313" key="1">
    <source>
        <dbReference type="EMBL" id="WCL52900.1"/>
    </source>
</evidence>
<reference evidence="1" key="1">
    <citation type="submission" date="2023-01" db="EMBL/GenBank/DDBJ databases">
        <title>The genome sequence of Kordiimonadaceae bacterium 6D33.</title>
        <authorList>
            <person name="Liu Y."/>
        </authorList>
    </citation>
    <scope>NUCLEOTIDE SEQUENCE</scope>
    <source>
        <strain evidence="1">6D33</strain>
    </source>
</reference>
<name>A0AAE9XQ67_9PROT</name>